<evidence type="ECO:0008006" key="3">
    <source>
        <dbReference type="Google" id="ProtNLM"/>
    </source>
</evidence>
<dbReference type="STRING" id="40754.THII_2452"/>
<dbReference type="AlphaFoldDB" id="A0A090AHI8"/>
<keyword evidence="2" id="KW-1185">Reference proteome</keyword>
<sequence length="264" mass="28978">MNKILCLLMIYIYTILGSGCVTTRSLTTPAAVDGALDSNTSGSEATRPGLATQWGETRTSQVHSAAFTRGNPAMPIVNTLYYNSREGIRAMVGSWVYQQATPTPRSFPLVGDFFSPGEIAWGIQNEQGQLLEGLSVNDKNYVIGEVGRRYAIVVHNYTDRRVEVVLSVDGLDVMDGKSAAFTKPGYLVAPYSTLTVDGFRQSMETVATFRFGSVSESYANKKYGDTRNVGVIGLALFYEYPPDDEINRRHSADPFPNRFATPPE</sequence>
<dbReference type="KEGG" id="tig:THII_2452"/>
<evidence type="ECO:0000313" key="2">
    <source>
        <dbReference type="Proteomes" id="UP000031623"/>
    </source>
</evidence>
<evidence type="ECO:0000313" key="1">
    <source>
        <dbReference type="EMBL" id="BAP56749.1"/>
    </source>
</evidence>
<organism evidence="1 2">
    <name type="scientific">Thioploca ingrica</name>
    <dbReference type="NCBI Taxonomy" id="40754"/>
    <lineage>
        <taxon>Bacteria</taxon>
        <taxon>Pseudomonadati</taxon>
        <taxon>Pseudomonadota</taxon>
        <taxon>Gammaproteobacteria</taxon>
        <taxon>Thiotrichales</taxon>
        <taxon>Thiotrichaceae</taxon>
        <taxon>Thioploca</taxon>
    </lineage>
</organism>
<proteinExistence type="predicted"/>
<gene>
    <name evidence="1" type="ORF">THII_2452</name>
</gene>
<dbReference type="Proteomes" id="UP000031623">
    <property type="component" value="Chromosome"/>
</dbReference>
<reference evidence="1 2" key="1">
    <citation type="journal article" date="2014" name="ISME J.">
        <title>Ecophysiology of Thioploca ingrica as revealed by the complete genome sequence supplemented with proteomic evidence.</title>
        <authorList>
            <person name="Kojima H."/>
            <person name="Ogura Y."/>
            <person name="Yamamoto N."/>
            <person name="Togashi T."/>
            <person name="Mori H."/>
            <person name="Watanabe T."/>
            <person name="Nemoto F."/>
            <person name="Kurokawa K."/>
            <person name="Hayashi T."/>
            <person name="Fukui M."/>
        </authorList>
    </citation>
    <scope>NUCLEOTIDE SEQUENCE [LARGE SCALE GENOMIC DNA]</scope>
</reference>
<protein>
    <recommendedName>
        <fullName evidence="3">Lipoprotein</fullName>
    </recommendedName>
</protein>
<dbReference type="OrthoDB" id="5393649at2"/>
<dbReference type="EMBL" id="AP014633">
    <property type="protein sequence ID" value="BAP56749.1"/>
    <property type="molecule type" value="Genomic_DNA"/>
</dbReference>
<accession>A0A090AHI8</accession>
<dbReference type="HOGENOM" id="CLU_073590_0_0_6"/>
<dbReference type="PROSITE" id="PS51257">
    <property type="entry name" value="PROKAR_LIPOPROTEIN"/>
    <property type="match status" value="1"/>
</dbReference>
<name>A0A090AHI8_9GAMM</name>